<feature type="transmembrane region" description="Helical" evidence="9">
    <location>
        <begin position="61"/>
        <end position="82"/>
    </location>
</feature>
<dbReference type="SUPFAM" id="SSF81321">
    <property type="entry name" value="Family A G protein-coupled receptor-like"/>
    <property type="match status" value="1"/>
</dbReference>
<comment type="caution">
    <text evidence="11">The sequence shown here is derived from an EMBL/GenBank/DDBJ whole genome shotgun (WGS) entry which is preliminary data.</text>
</comment>
<evidence type="ECO:0000256" key="4">
    <source>
        <dbReference type="ARBA" id="ARBA00023040"/>
    </source>
</evidence>
<keyword evidence="7 8" id="KW-0807">Transducer</keyword>
<keyword evidence="12" id="KW-1185">Reference proteome</keyword>
<dbReference type="InterPro" id="IPR017452">
    <property type="entry name" value="GPCR_Rhodpsn_7TM"/>
</dbReference>
<feature type="transmembrane region" description="Helical" evidence="9">
    <location>
        <begin position="214"/>
        <end position="235"/>
    </location>
</feature>
<dbReference type="GO" id="GO:0008188">
    <property type="term" value="F:neuropeptide receptor activity"/>
    <property type="evidence" value="ECO:0007669"/>
    <property type="project" value="TreeGrafter"/>
</dbReference>
<comment type="similarity">
    <text evidence="8">Belongs to the G-protein coupled receptor 1 family.</text>
</comment>
<dbReference type="PANTHER" id="PTHR24243:SF208">
    <property type="entry name" value="PYROKININ-1 RECEPTOR"/>
    <property type="match status" value="1"/>
</dbReference>
<organism evidence="11 12">
    <name type="scientific">Plakobranchus ocellatus</name>
    <dbReference type="NCBI Taxonomy" id="259542"/>
    <lineage>
        <taxon>Eukaryota</taxon>
        <taxon>Metazoa</taxon>
        <taxon>Spiralia</taxon>
        <taxon>Lophotrochozoa</taxon>
        <taxon>Mollusca</taxon>
        <taxon>Gastropoda</taxon>
        <taxon>Heterobranchia</taxon>
        <taxon>Euthyneura</taxon>
        <taxon>Panpulmonata</taxon>
        <taxon>Sacoglossa</taxon>
        <taxon>Placobranchoidea</taxon>
        <taxon>Plakobranchidae</taxon>
        <taxon>Plakobranchus</taxon>
    </lineage>
</organism>
<keyword evidence="4 8" id="KW-0297">G-protein coupled receptor</keyword>
<evidence type="ECO:0000256" key="2">
    <source>
        <dbReference type="ARBA" id="ARBA00022692"/>
    </source>
</evidence>
<evidence type="ECO:0000256" key="9">
    <source>
        <dbReference type="SAM" id="Phobius"/>
    </source>
</evidence>
<dbReference type="AlphaFoldDB" id="A0AAV3YN63"/>
<dbReference type="PROSITE" id="PS00237">
    <property type="entry name" value="G_PROTEIN_RECEP_F1_1"/>
    <property type="match status" value="1"/>
</dbReference>
<comment type="subcellular location">
    <subcellularLocation>
        <location evidence="1">Membrane</location>
        <topology evidence="1">Multi-pass membrane protein</topology>
    </subcellularLocation>
</comment>
<feature type="transmembrane region" description="Helical" evidence="9">
    <location>
        <begin position="169"/>
        <end position="188"/>
    </location>
</feature>
<keyword evidence="3 9" id="KW-1133">Transmembrane helix</keyword>
<reference evidence="11 12" key="1">
    <citation type="journal article" date="2021" name="Elife">
        <title>Chloroplast acquisition without the gene transfer in kleptoplastic sea slugs, Plakobranchus ocellatus.</title>
        <authorList>
            <person name="Maeda T."/>
            <person name="Takahashi S."/>
            <person name="Yoshida T."/>
            <person name="Shimamura S."/>
            <person name="Takaki Y."/>
            <person name="Nagai Y."/>
            <person name="Toyoda A."/>
            <person name="Suzuki Y."/>
            <person name="Arimoto A."/>
            <person name="Ishii H."/>
            <person name="Satoh N."/>
            <person name="Nishiyama T."/>
            <person name="Hasebe M."/>
            <person name="Maruyama T."/>
            <person name="Minagawa J."/>
            <person name="Obokata J."/>
            <person name="Shigenobu S."/>
        </authorList>
    </citation>
    <scope>NUCLEOTIDE SEQUENCE [LARGE SCALE GENOMIC DNA]</scope>
</reference>
<evidence type="ECO:0000256" key="1">
    <source>
        <dbReference type="ARBA" id="ARBA00004141"/>
    </source>
</evidence>
<evidence type="ECO:0000256" key="8">
    <source>
        <dbReference type="RuleBase" id="RU000688"/>
    </source>
</evidence>
<dbReference type="Gene3D" id="1.20.1070.10">
    <property type="entry name" value="Rhodopsin 7-helix transmembrane proteins"/>
    <property type="match status" value="1"/>
</dbReference>
<feature type="transmembrane region" description="Helical" evidence="9">
    <location>
        <begin position="123"/>
        <end position="145"/>
    </location>
</feature>
<feature type="domain" description="G-protein coupled receptors family 1 profile" evidence="10">
    <location>
        <begin position="1"/>
        <end position="233"/>
    </location>
</feature>
<evidence type="ECO:0000256" key="7">
    <source>
        <dbReference type="ARBA" id="ARBA00023224"/>
    </source>
</evidence>
<keyword evidence="5 9" id="KW-0472">Membrane</keyword>
<evidence type="ECO:0000256" key="6">
    <source>
        <dbReference type="ARBA" id="ARBA00023170"/>
    </source>
</evidence>
<evidence type="ECO:0000259" key="10">
    <source>
        <dbReference type="PROSITE" id="PS50262"/>
    </source>
</evidence>
<accession>A0AAV3YN63</accession>
<name>A0AAV3YN63_9GAST</name>
<gene>
    <name evidence="11" type="ORF">PoB_001124100</name>
</gene>
<evidence type="ECO:0000256" key="3">
    <source>
        <dbReference type="ARBA" id="ARBA00022989"/>
    </source>
</evidence>
<evidence type="ECO:0000313" key="12">
    <source>
        <dbReference type="Proteomes" id="UP000735302"/>
    </source>
</evidence>
<keyword evidence="6 8" id="KW-0675">Receptor</keyword>
<sequence length="260" mass="29789">MASIWEAYPFHFSSGFCIIKSYVSEMTAYASVLTITAFTIDRYVAICHPLRSQMLSSLSRAVKIIIVIWVVACACALPYPIYTRIYHELTDPCTEIPIPESYLCNLPARYRNNMRYMFQFSTFFFFVIPMIIITIMYALIGLTLLKTDQFVGGNKTKQAAITAAKAKRAVLKMLVAVVIAFFVCWAPFHAQRLMTMYVADDDWTEELLDAQNHIFYLSGVLYYFSSTVNPLLYNVMSKRYRKAFKHTVARCISGKNSDYG</sequence>
<dbReference type="Pfam" id="PF00001">
    <property type="entry name" value="7tm_1"/>
    <property type="match status" value="1"/>
</dbReference>
<dbReference type="PANTHER" id="PTHR24243">
    <property type="entry name" value="G-PROTEIN COUPLED RECEPTOR"/>
    <property type="match status" value="1"/>
</dbReference>
<protein>
    <submittedName>
        <fullName evidence="11">Neuropeptide capa receptor</fullName>
    </submittedName>
</protein>
<dbReference type="Proteomes" id="UP000735302">
    <property type="component" value="Unassembled WGS sequence"/>
</dbReference>
<dbReference type="InterPro" id="IPR000276">
    <property type="entry name" value="GPCR_Rhodpsn"/>
</dbReference>
<evidence type="ECO:0000256" key="5">
    <source>
        <dbReference type="ARBA" id="ARBA00023136"/>
    </source>
</evidence>
<keyword evidence="2 8" id="KW-0812">Transmembrane</keyword>
<dbReference type="PRINTS" id="PR00237">
    <property type="entry name" value="GPCRRHODOPSN"/>
</dbReference>
<dbReference type="EMBL" id="BLXT01001321">
    <property type="protein sequence ID" value="GFN84735.1"/>
    <property type="molecule type" value="Genomic_DNA"/>
</dbReference>
<proteinExistence type="inferred from homology"/>
<dbReference type="GO" id="GO:0005886">
    <property type="term" value="C:plasma membrane"/>
    <property type="evidence" value="ECO:0007669"/>
    <property type="project" value="TreeGrafter"/>
</dbReference>
<dbReference type="PROSITE" id="PS50262">
    <property type="entry name" value="G_PROTEIN_RECEP_F1_2"/>
    <property type="match status" value="1"/>
</dbReference>
<evidence type="ECO:0000313" key="11">
    <source>
        <dbReference type="EMBL" id="GFN84735.1"/>
    </source>
</evidence>